<dbReference type="RefSeq" id="WP_353873924.1">
    <property type="nucleotide sequence ID" value="NZ_JBEVCJ010000003.1"/>
</dbReference>
<dbReference type="PANTHER" id="PTHR11092:SF0">
    <property type="entry name" value="EPIMERASE FAMILY PROTEIN SDR39U1"/>
    <property type="match status" value="1"/>
</dbReference>
<proteinExistence type="inferred from homology"/>
<dbReference type="EMBL" id="JBEVCJ010000003">
    <property type="protein sequence ID" value="MET1254365.1"/>
    <property type="molecule type" value="Genomic_DNA"/>
</dbReference>
<evidence type="ECO:0000313" key="4">
    <source>
        <dbReference type="EMBL" id="MET1254365.1"/>
    </source>
</evidence>
<dbReference type="CDD" id="cd05242">
    <property type="entry name" value="SDR_a8"/>
    <property type="match status" value="1"/>
</dbReference>
<evidence type="ECO:0000313" key="5">
    <source>
        <dbReference type="Proteomes" id="UP001548189"/>
    </source>
</evidence>
<comment type="similarity">
    <text evidence="1">Belongs to the NAD(P)-dependent epimerase/dehydratase family. SDR39U1 subfamily.</text>
</comment>
<dbReference type="Pfam" id="PF01370">
    <property type="entry name" value="Epimerase"/>
    <property type="match status" value="1"/>
</dbReference>
<dbReference type="Proteomes" id="UP001548189">
    <property type="component" value="Unassembled WGS sequence"/>
</dbReference>
<feature type="domain" description="NAD-dependent epimerase/dehydratase" evidence="2">
    <location>
        <begin position="9"/>
        <end position="259"/>
    </location>
</feature>
<protein>
    <submittedName>
        <fullName evidence="4">TIGR01777 family oxidoreductase</fullName>
    </submittedName>
</protein>
<gene>
    <name evidence="4" type="ORF">ABVT43_04410</name>
</gene>
<dbReference type="InterPro" id="IPR013549">
    <property type="entry name" value="DUF1731"/>
</dbReference>
<evidence type="ECO:0000256" key="1">
    <source>
        <dbReference type="ARBA" id="ARBA00009353"/>
    </source>
</evidence>
<feature type="domain" description="DUF1731" evidence="3">
    <location>
        <begin position="287"/>
        <end position="333"/>
    </location>
</feature>
<comment type="caution">
    <text evidence="4">The sequence shown here is derived from an EMBL/GenBank/DDBJ whole genome shotgun (WGS) entry which is preliminary data.</text>
</comment>
<dbReference type="Gene3D" id="3.40.50.720">
    <property type="entry name" value="NAD(P)-binding Rossmann-like Domain"/>
    <property type="match status" value="1"/>
</dbReference>
<dbReference type="InterPro" id="IPR036291">
    <property type="entry name" value="NAD(P)-bd_dom_sf"/>
</dbReference>
<reference evidence="4 5" key="1">
    <citation type="submission" date="2024-06" db="EMBL/GenBank/DDBJ databases">
        <authorList>
            <person name="Li F."/>
        </authorList>
    </citation>
    <scope>NUCLEOTIDE SEQUENCE [LARGE SCALE GENOMIC DNA]</scope>
    <source>
        <strain evidence="4 5">GXAS 311</strain>
    </source>
</reference>
<keyword evidence="5" id="KW-1185">Reference proteome</keyword>
<dbReference type="Pfam" id="PF08338">
    <property type="entry name" value="DUF1731"/>
    <property type="match status" value="1"/>
</dbReference>
<dbReference type="NCBIfam" id="TIGR01777">
    <property type="entry name" value="yfcH"/>
    <property type="match status" value="1"/>
</dbReference>
<dbReference type="SUPFAM" id="SSF51735">
    <property type="entry name" value="NAD(P)-binding Rossmann-fold domains"/>
    <property type="match status" value="1"/>
</dbReference>
<organism evidence="4 5">
    <name type="scientific">Aliikangiella maris</name>
    <dbReference type="NCBI Taxonomy" id="3162458"/>
    <lineage>
        <taxon>Bacteria</taxon>
        <taxon>Pseudomonadati</taxon>
        <taxon>Pseudomonadota</taxon>
        <taxon>Gammaproteobacteria</taxon>
        <taxon>Oceanospirillales</taxon>
        <taxon>Pleioneaceae</taxon>
        <taxon>Aliikangiella</taxon>
    </lineage>
</organism>
<dbReference type="InterPro" id="IPR010099">
    <property type="entry name" value="SDR39U1"/>
</dbReference>
<evidence type="ECO:0000259" key="3">
    <source>
        <dbReference type="Pfam" id="PF08338"/>
    </source>
</evidence>
<dbReference type="InterPro" id="IPR001509">
    <property type="entry name" value="Epimerase_deHydtase"/>
</dbReference>
<sequence length="337" mass="38198">MNRVAKKQILITGGTGLIGESLIEYFIALGGTVFVLTRHVKKAQQQFNSNDVVKQVKCTVKIIHSADSSTLTLFNDSVTIYLIESLSEIPALQSINWVINLAGEPIVDRHWSEQQKHNIWRSRVDFTKTLVEWMQTRENLPEVLISGSAVGWYGDGEDRILDETCPPHHEFTHELCDAWERAAMVAESLNVRVCVVRTGIVLSPRGGFMPRLLTPFKLGLATVLGDGNQYLSWIHIQDMVRAIVFLIHNESRQCHGEFNLTAPQPVTNREFTQLLCEQLKRWCLFRVPEGLFELTMGERARLLIKGQRVIPARLESLGFEFKFSQLKSALGDILIDC</sequence>
<accession>A0ABV2BQZ0</accession>
<dbReference type="PANTHER" id="PTHR11092">
    <property type="entry name" value="SUGAR NUCLEOTIDE EPIMERASE RELATED"/>
    <property type="match status" value="1"/>
</dbReference>
<name>A0ABV2BQZ0_9GAMM</name>
<evidence type="ECO:0000259" key="2">
    <source>
        <dbReference type="Pfam" id="PF01370"/>
    </source>
</evidence>